<name>A0ABN9MMI7_9NEOB</name>
<feature type="region of interest" description="Disordered" evidence="1">
    <location>
        <begin position="98"/>
        <end position="230"/>
    </location>
</feature>
<reference evidence="2" key="1">
    <citation type="submission" date="2023-07" db="EMBL/GenBank/DDBJ databases">
        <authorList>
            <person name="Stuckert A."/>
        </authorList>
    </citation>
    <scope>NUCLEOTIDE SEQUENCE</scope>
</reference>
<dbReference type="Proteomes" id="UP001176940">
    <property type="component" value="Unassembled WGS sequence"/>
</dbReference>
<gene>
    <name evidence="2" type="ORF">RIMI_LOCUS22670419</name>
</gene>
<feature type="compositionally biased region" description="Basic and acidic residues" evidence="1">
    <location>
        <begin position="203"/>
        <end position="230"/>
    </location>
</feature>
<keyword evidence="3" id="KW-1185">Reference proteome</keyword>
<comment type="caution">
    <text evidence="2">The sequence shown here is derived from an EMBL/GenBank/DDBJ whole genome shotgun (WGS) entry which is preliminary data.</text>
</comment>
<feature type="compositionally biased region" description="Basic and acidic residues" evidence="1">
    <location>
        <begin position="178"/>
        <end position="192"/>
    </location>
</feature>
<organism evidence="2 3">
    <name type="scientific">Ranitomeya imitator</name>
    <name type="common">mimic poison frog</name>
    <dbReference type="NCBI Taxonomy" id="111125"/>
    <lineage>
        <taxon>Eukaryota</taxon>
        <taxon>Metazoa</taxon>
        <taxon>Chordata</taxon>
        <taxon>Craniata</taxon>
        <taxon>Vertebrata</taxon>
        <taxon>Euteleostomi</taxon>
        <taxon>Amphibia</taxon>
        <taxon>Batrachia</taxon>
        <taxon>Anura</taxon>
        <taxon>Neobatrachia</taxon>
        <taxon>Hyloidea</taxon>
        <taxon>Dendrobatidae</taxon>
        <taxon>Dendrobatinae</taxon>
        <taxon>Ranitomeya</taxon>
    </lineage>
</organism>
<evidence type="ECO:0000313" key="2">
    <source>
        <dbReference type="EMBL" id="CAJ0967977.1"/>
    </source>
</evidence>
<protein>
    <submittedName>
        <fullName evidence="2">Uncharacterized protein</fullName>
    </submittedName>
</protein>
<sequence>MTEYDDKEQIKSWANQLSSLMTSGIPGEEDQRQTFSNWWITLGTLSRHLLAARKPEADVPVKVEVADPPESSQQLEPEILNCAVLPSFYTRGSALLSETSDTTDNGEKSPDFLDFGETGTNQNRGMMALDPVDQNTQQSSGEWRNTKDGKADVGSLSERSKRSRLLQDPQPEETDGGESVRDRSSVPDREQPEDVPQPVQTLEDLREMGDCIKNQPERPPSDGSREETPDAVELLHKDEVVTDGICSSTANKTLEAMKTKRQDGMVQKELSLDV</sequence>
<dbReference type="EMBL" id="CAUEEQ010078780">
    <property type="protein sequence ID" value="CAJ0967977.1"/>
    <property type="molecule type" value="Genomic_DNA"/>
</dbReference>
<proteinExistence type="predicted"/>
<feature type="compositionally biased region" description="Polar residues" evidence="1">
    <location>
        <begin position="133"/>
        <end position="143"/>
    </location>
</feature>
<evidence type="ECO:0000313" key="3">
    <source>
        <dbReference type="Proteomes" id="UP001176940"/>
    </source>
</evidence>
<evidence type="ECO:0000256" key="1">
    <source>
        <dbReference type="SAM" id="MobiDB-lite"/>
    </source>
</evidence>
<accession>A0ABN9MMI7</accession>